<proteinExistence type="predicted"/>
<gene>
    <name evidence="2" type="ORF">Q3C12_19695</name>
</gene>
<dbReference type="Proteomes" id="UP001168883">
    <property type="component" value="Unassembled WGS sequence"/>
</dbReference>
<comment type="caution">
    <text evidence="2">The sequence shown here is derived from an EMBL/GenBank/DDBJ whole genome shotgun (WGS) entry which is preliminary data.</text>
</comment>
<evidence type="ECO:0000313" key="2">
    <source>
        <dbReference type="EMBL" id="MDO3679237.1"/>
    </source>
</evidence>
<protein>
    <submittedName>
        <fullName evidence="2">Uncharacterized protein</fullName>
    </submittedName>
</protein>
<evidence type="ECO:0000313" key="3">
    <source>
        <dbReference type="Proteomes" id="UP001168883"/>
    </source>
</evidence>
<feature type="chain" id="PRO_5046077284" evidence="1">
    <location>
        <begin position="25"/>
        <end position="123"/>
    </location>
</feature>
<dbReference type="EMBL" id="JAUMKJ010000025">
    <property type="protein sequence ID" value="MDO3679237.1"/>
    <property type="molecule type" value="Genomic_DNA"/>
</dbReference>
<organism evidence="2 3">
    <name type="scientific">Paenibacillus ehimensis</name>
    <dbReference type="NCBI Taxonomy" id="79264"/>
    <lineage>
        <taxon>Bacteria</taxon>
        <taxon>Bacillati</taxon>
        <taxon>Bacillota</taxon>
        <taxon>Bacilli</taxon>
        <taxon>Bacillales</taxon>
        <taxon>Paenibacillaceae</taxon>
        <taxon>Paenibacillus</taxon>
    </lineage>
</organism>
<name>A0ABT8VE28_9BACL</name>
<reference evidence="2" key="1">
    <citation type="submission" date="2023-07" db="EMBL/GenBank/DDBJ databases">
        <authorList>
            <person name="Aktuganov G."/>
            <person name="Boyko T."/>
            <person name="Delegan Y."/>
            <person name="Galimzianova N."/>
            <person name="Gilvanova E."/>
            <person name="Korobov V."/>
            <person name="Kuzmina L."/>
            <person name="Melentiev A."/>
            <person name="Milman P."/>
            <person name="Ryabova A."/>
            <person name="Stupak E."/>
            <person name="Yasakov T."/>
            <person name="Zharikova N."/>
            <person name="Zhurenko E."/>
        </authorList>
    </citation>
    <scope>NUCLEOTIDE SEQUENCE</scope>
    <source>
        <strain evidence="2">IB-739</strain>
    </source>
</reference>
<keyword evidence="3" id="KW-1185">Reference proteome</keyword>
<feature type="signal peptide" evidence="1">
    <location>
        <begin position="1"/>
        <end position="24"/>
    </location>
</feature>
<sequence>MKLSKKVGLISLSLVLSFATSAFAQHQQYILPKSSFSNYIWVNGGKYFTNISAACVEVQNDAALYIQYWDKNDNFVSSPLLTGSGWQCDPSDAGSSGTYKIRLVNANRTSSVKLIGGEIIYEK</sequence>
<accession>A0ABT8VE28</accession>
<keyword evidence="1" id="KW-0732">Signal</keyword>
<evidence type="ECO:0000256" key="1">
    <source>
        <dbReference type="SAM" id="SignalP"/>
    </source>
</evidence>
<dbReference type="RefSeq" id="WP_127490376.1">
    <property type="nucleotide sequence ID" value="NZ_JARLKN010000013.1"/>
</dbReference>